<accession>A0A2P2QEQ1</accession>
<protein>
    <submittedName>
        <fullName evidence="1">Uncharacterized protein</fullName>
    </submittedName>
</protein>
<organism evidence="1">
    <name type="scientific">Rhizophora mucronata</name>
    <name type="common">Asiatic mangrove</name>
    <dbReference type="NCBI Taxonomy" id="61149"/>
    <lineage>
        <taxon>Eukaryota</taxon>
        <taxon>Viridiplantae</taxon>
        <taxon>Streptophyta</taxon>
        <taxon>Embryophyta</taxon>
        <taxon>Tracheophyta</taxon>
        <taxon>Spermatophyta</taxon>
        <taxon>Magnoliopsida</taxon>
        <taxon>eudicotyledons</taxon>
        <taxon>Gunneridae</taxon>
        <taxon>Pentapetalae</taxon>
        <taxon>rosids</taxon>
        <taxon>fabids</taxon>
        <taxon>Malpighiales</taxon>
        <taxon>Rhizophoraceae</taxon>
        <taxon>Rhizophora</taxon>
    </lineage>
</organism>
<evidence type="ECO:0000313" key="1">
    <source>
        <dbReference type="EMBL" id="MBX65481.1"/>
    </source>
</evidence>
<dbReference type="EMBL" id="GGEC01084997">
    <property type="protein sequence ID" value="MBX65481.1"/>
    <property type="molecule type" value="Transcribed_RNA"/>
</dbReference>
<reference evidence="1" key="1">
    <citation type="submission" date="2018-02" db="EMBL/GenBank/DDBJ databases">
        <title>Rhizophora mucronata_Transcriptome.</title>
        <authorList>
            <person name="Meera S.P."/>
            <person name="Sreeshan A."/>
            <person name="Augustine A."/>
        </authorList>
    </citation>
    <scope>NUCLEOTIDE SEQUENCE</scope>
    <source>
        <tissue evidence="1">Leaf</tissue>
    </source>
</reference>
<proteinExistence type="predicted"/>
<name>A0A2P2QEQ1_RHIMU</name>
<sequence>MILETWSHKERQPKNGFLPVTTVAGTLICLTRTAVEQTIHLLTLSIQENEDLDKYLK</sequence>
<dbReference type="AlphaFoldDB" id="A0A2P2QEQ1"/>